<feature type="region of interest" description="Disordered" evidence="1">
    <location>
        <begin position="304"/>
        <end position="341"/>
    </location>
</feature>
<sequence>MEDINPGFVPRALKTIPMNFASTSVARPDKGKGKAKELPSEKPSNAGLMKFFSPRMVQGREAPATTEAPSAAGPGRPAGAASTMAVGKKSGKRTLAEVMEEDMAAKRSRQEAALVASAAATATPRMPTTSKFFHGPQRSVSDPRGGRGWSRTVALATAGSPASQPQQPVAGSSGLLRCEKENVPCQEDACPEAVAGEEDVDLDVCMREPDAVVQEDGYVSPTESIAQWDSPDLSSPLRPGASKRRRSDGGGGDDWDEIDDADVLSSSPVAHTRTRKLPTMERERFVTIPRALPLRPVVNTSFSSRARRKSLGSKHGAVDDSINSADGSEDEAGRGPDLQNVFDDWDWDEITSGGEDDEDCEIEDKDVIDRTASSTPRPITLATEDGERCLLEESNSEELEDDMASAAAAAAEAARNATVANGWWEKWARSGASTSAGGNRNHSDHDRIRVRVRVLFFFISDVSPCVRLLTRSLIFFVLFLGALHPALWLPFVDTERCPVRYDHRSVRPPPLPWLR</sequence>
<proteinExistence type="predicted"/>
<gene>
    <name evidence="3" type="ORF">L227DRAFT_69716</name>
</gene>
<dbReference type="Proteomes" id="UP000313359">
    <property type="component" value="Unassembled WGS sequence"/>
</dbReference>
<name>A0A5C2SDX2_9APHY</name>
<dbReference type="AlphaFoldDB" id="A0A5C2SDX2"/>
<feature type="compositionally biased region" description="Acidic residues" evidence="1">
    <location>
        <begin position="251"/>
        <end position="262"/>
    </location>
</feature>
<dbReference type="EMBL" id="ML122262">
    <property type="protein sequence ID" value="RPD61458.1"/>
    <property type="molecule type" value="Genomic_DNA"/>
</dbReference>
<feature type="transmembrane region" description="Helical" evidence="2">
    <location>
        <begin position="473"/>
        <end position="492"/>
    </location>
</feature>
<keyword evidence="2" id="KW-0812">Transmembrane</keyword>
<feature type="compositionally biased region" description="Basic and acidic residues" evidence="1">
    <location>
        <begin position="27"/>
        <end position="40"/>
    </location>
</feature>
<evidence type="ECO:0000256" key="2">
    <source>
        <dbReference type="SAM" id="Phobius"/>
    </source>
</evidence>
<dbReference type="OrthoDB" id="2802169at2759"/>
<reference evidence="3" key="1">
    <citation type="journal article" date="2018" name="Genome Biol. Evol.">
        <title>Genomics and development of Lentinus tigrinus, a white-rot wood-decaying mushroom with dimorphic fruiting bodies.</title>
        <authorList>
            <person name="Wu B."/>
            <person name="Xu Z."/>
            <person name="Knudson A."/>
            <person name="Carlson A."/>
            <person name="Chen N."/>
            <person name="Kovaka S."/>
            <person name="LaButti K."/>
            <person name="Lipzen A."/>
            <person name="Pennachio C."/>
            <person name="Riley R."/>
            <person name="Schakwitz W."/>
            <person name="Umezawa K."/>
            <person name="Ohm R.A."/>
            <person name="Grigoriev I.V."/>
            <person name="Nagy L.G."/>
            <person name="Gibbons J."/>
            <person name="Hibbett D."/>
        </authorList>
    </citation>
    <scope>NUCLEOTIDE SEQUENCE [LARGE SCALE GENOMIC DNA]</scope>
    <source>
        <strain evidence="3">ALCF2SS1-6</strain>
    </source>
</reference>
<keyword evidence="2" id="KW-1133">Transmembrane helix</keyword>
<organism evidence="3 4">
    <name type="scientific">Lentinus tigrinus ALCF2SS1-6</name>
    <dbReference type="NCBI Taxonomy" id="1328759"/>
    <lineage>
        <taxon>Eukaryota</taxon>
        <taxon>Fungi</taxon>
        <taxon>Dikarya</taxon>
        <taxon>Basidiomycota</taxon>
        <taxon>Agaricomycotina</taxon>
        <taxon>Agaricomycetes</taxon>
        <taxon>Polyporales</taxon>
        <taxon>Polyporaceae</taxon>
        <taxon>Lentinus</taxon>
    </lineage>
</organism>
<feature type="region of interest" description="Disordered" evidence="1">
    <location>
        <begin position="18"/>
        <end position="92"/>
    </location>
</feature>
<feature type="compositionally biased region" description="Low complexity" evidence="1">
    <location>
        <begin position="61"/>
        <end position="82"/>
    </location>
</feature>
<dbReference type="STRING" id="1328759.A0A5C2SDX2"/>
<accession>A0A5C2SDX2</accession>
<keyword evidence="4" id="KW-1185">Reference proteome</keyword>
<protein>
    <submittedName>
        <fullName evidence="3">Uncharacterized protein</fullName>
    </submittedName>
</protein>
<feature type="region of interest" description="Disordered" evidence="1">
    <location>
        <begin position="115"/>
        <end position="149"/>
    </location>
</feature>
<feature type="region of interest" description="Disordered" evidence="1">
    <location>
        <begin position="213"/>
        <end position="276"/>
    </location>
</feature>
<evidence type="ECO:0000313" key="3">
    <source>
        <dbReference type="EMBL" id="RPD61458.1"/>
    </source>
</evidence>
<evidence type="ECO:0000313" key="4">
    <source>
        <dbReference type="Proteomes" id="UP000313359"/>
    </source>
</evidence>
<keyword evidence="2" id="KW-0472">Membrane</keyword>
<evidence type="ECO:0000256" key="1">
    <source>
        <dbReference type="SAM" id="MobiDB-lite"/>
    </source>
</evidence>